<feature type="domain" description="HNH nuclease" evidence="2">
    <location>
        <begin position="75"/>
        <end position="113"/>
    </location>
</feature>
<evidence type="ECO:0000313" key="3">
    <source>
        <dbReference type="EMBL" id="MBV6323353.1"/>
    </source>
</evidence>
<reference evidence="4" key="2">
    <citation type="submission" date="2022-03" db="EMBL/GenBank/DDBJ databases">
        <title>Genome Encyclopedia of Bacteria and Archaea VI: Functional Genomics of Type Strains.</title>
        <authorList>
            <person name="Whitman W."/>
        </authorList>
    </citation>
    <scope>NUCLEOTIDE SEQUENCE</scope>
    <source>
        <strain evidence="4">HSC-15S17</strain>
    </source>
</reference>
<evidence type="ECO:0000313" key="6">
    <source>
        <dbReference type="Proteomes" id="UP001162889"/>
    </source>
</evidence>
<keyword evidence="6" id="KW-1185">Reference proteome</keyword>
<dbReference type="Pfam" id="PF13392">
    <property type="entry name" value="HNH_3"/>
    <property type="match status" value="1"/>
</dbReference>
<feature type="compositionally biased region" description="Low complexity" evidence="1">
    <location>
        <begin position="153"/>
        <end position="162"/>
    </location>
</feature>
<dbReference type="Proteomes" id="UP001155901">
    <property type="component" value="Unassembled WGS sequence"/>
</dbReference>
<keyword evidence="3" id="KW-0255">Endonuclease</keyword>
<dbReference type="EMBL" id="JAHTGR010000011">
    <property type="protein sequence ID" value="MBV6323353.1"/>
    <property type="molecule type" value="Genomic_DNA"/>
</dbReference>
<accession>A0AA41L308</accession>
<proteinExistence type="predicted"/>
<evidence type="ECO:0000256" key="1">
    <source>
        <dbReference type="SAM" id="MobiDB-lite"/>
    </source>
</evidence>
<evidence type="ECO:0000313" key="4">
    <source>
        <dbReference type="EMBL" id="MCP2007696.1"/>
    </source>
</evidence>
<comment type="caution">
    <text evidence="3">The sequence shown here is derived from an EMBL/GenBank/DDBJ whole genome shotgun (WGS) entry which is preliminary data.</text>
</comment>
<evidence type="ECO:0000313" key="5">
    <source>
        <dbReference type="Proteomes" id="UP001155901"/>
    </source>
</evidence>
<dbReference type="RefSeq" id="WP_217944050.1">
    <property type="nucleotide sequence ID" value="NZ_JAHTGR010000011.1"/>
</dbReference>
<name>A0AA41L308_9BURK</name>
<dbReference type="GO" id="GO:0004519">
    <property type="term" value="F:endonuclease activity"/>
    <property type="evidence" value="ECO:0007669"/>
    <property type="project" value="UniProtKB-KW"/>
</dbReference>
<keyword evidence="3" id="KW-0378">Hydrolase</keyword>
<gene>
    <name evidence="3" type="ORF">KVP70_20670</name>
    <name evidence="4" type="ORF">L1274_001389</name>
</gene>
<dbReference type="InterPro" id="IPR003615">
    <property type="entry name" value="HNH_nuc"/>
</dbReference>
<dbReference type="Proteomes" id="UP001162889">
    <property type="component" value="Unassembled WGS sequence"/>
</dbReference>
<dbReference type="EMBL" id="JALJZU010000002">
    <property type="protein sequence ID" value="MCP2007696.1"/>
    <property type="molecule type" value="Genomic_DNA"/>
</dbReference>
<dbReference type="AlphaFoldDB" id="A0AA41L308"/>
<protein>
    <submittedName>
        <fullName evidence="3">HNH endonuclease</fullName>
    </submittedName>
</protein>
<evidence type="ECO:0000259" key="2">
    <source>
        <dbReference type="Pfam" id="PF13392"/>
    </source>
</evidence>
<keyword evidence="3" id="KW-0540">Nuclease</keyword>
<reference evidence="3" key="1">
    <citation type="submission" date="2021-07" db="EMBL/GenBank/DDBJ databases">
        <title>Characterization of violacein-producing bacteria and related species.</title>
        <authorList>
            <person name="Wilson H.S."/>
            <person name="De Leon M.E."/>
        </authorList>
    </citation>
    <scope>NUCLEOTIDE SEQUENCE</scope>
    <source>
        <strain evidence="3">HSC-15S17</strain>
    </source>
</reference>
<organism evidence="3 5">
    <name type="scientific">Duganella violaceipulchra</name>
    <dbReference type="NCBI Taxonomy" id="2849652"/>
    <lineage>
        <taxon>Bacteria</taxon>
        <taxon>Pseudomonadati</taxon>
        <taxon>Pseudomonadota</taxon>
        <taxon>Betaproteobacteria</taxon>
        <taxon>Burkholderiales</taxon>
        <taxon>Oxalobacteraceae</taxon>
        <taxon>Telluria group</taxon>
        <taxon>Duganella</taxon>
    </lineage>
</organism>
<sequence>MEFLLIIIGVLAIGALYSLGVASAKPVPGSDFYKVSKDGRVLASGGPKVTALRPKVTPDGLMVKLRNGNRTGEFLVHELVAEAHLPNPSGLKWVRHKDGNPRNNKVENLAWSKEPEAPPVVASAPPPAPVASQTRYASPAARAAAAALAAAAAEAEARSAPAKTIGDALPGGAPQSPG</sequence>
<feature type="region of interest" description="Disordered" evidence="1">
    <location>
        <begin position="153"/>
        <end position="178"/>
    </location>
</feature>